<dbReference type="Gene3D" id="1.25.40.10">
    <property type="entry name" value="Tetratricopeptide repeat domain"/>
    <property type="match status" value="4"/>
</dbReference>
<keyword evidence="8" id="KW-1185">Reference proteome</keyword>
<comment type="subunit">
    <text evidence="4">Binds to mitochondrial small subunit 15S rRNA.</text>
</comment>
<evidence type="ECO:0000256" key="5">
    <source>
        <dbReference type="PROSITE-ProRule" id="PRU00708"/>
    </source>
</evidence>
<evidence type="ECO:0000256" key="6">
    <source>
        <dbReference type="SAM" id="MobiDB-lite"/>
    </source>
</evidence>
<dbReference type="Pfam" id="PF01535">
    <property type="entry name" value="PPR"/>
    <property type="match status" value="2"/>
</dbReference>
<sequence>MIKRWQSTRSNDPCNDSEVHDGHGATSHGEASNQMLSAAIQQSDTATANSMVDLALRLLRHKRANLAWECYMDLSDRHLLRHVSADQFQQLIKLFSLHTNEQHGLNYILTLVEDMKRLGYSVARRDKLMVMQLLGKSGLLQEMEKVFDDLDVPLGKESAGPADPLTLLKKDNRQASRPASTMSDGHKPFDIMLGAYQQHLETVGKQRLLSRSLAIYGDMLDLGIPASPATTRLLIANIRLAGTTLDVVEQVWKWAWQKMGQHVGGPTLDLDPLLHRELVMYFAAAGRPEYGLAVNDIMAQKHMPRDRRMMVSLIHKIGRAGDIPRSLALLDEMEQLGLAPDLVTYNALLDIHAHQLPRPDVATLVEIYDTMQKEAITPDVYTYGTMMLLCATQGNLPLIRQFYKDMVRHHIQPDNYIYSAMMQCFLVHNDRATATKVLSQNSQSLEMHNLMIKSLIKSKQPDHAHQLLDWMIDTKSLVVDEFSFGPLLSHYADLADVDKVRGLMTRMRQLGVPVTTYSHTTLLEAYVKAGDLELAEDMLDTEIAPNSHAYNTLLNGYVRRNDTDKVYGTYKHMLKSGIKMTEHTYGILMKFYGRRGDFVAVETLMETMQANGITPGPVCWTTLLQSYVTQQDYDNAKQVIQAMVDVDQQPTWTTWTSLMHGMVRQGETSLAYDLLPNIIKQQQRAILRVSREMDKHFLKADYSPLASVADGRLSDDEEYISGLPSIIDDLLDGASTSKRMSPSAWVNELFSGQHVQSHQVDDTPSYQASTTPPPHLFTSLIRGFTLDQQFDKARQVVKDMQNHGSPFSLPVYTALLTLSDRDGQYGDVDALFEGLLNPLTPEAVEAGATHPDLTLHGLNPIPWPVLPPKKPIQPSAHQDQPLDRLAEQSTGHQTTAKPFVSQFALSIYLDSLTRQERWDDIDDLWGTLSKKCYHFDIHNWNRYVVSLARGNELEEACQVAYDQFLSPSAPPTEARKRPSDRFSLSNHPMHRRTSLALAQAMKIQGCFGMGEARLRSVVIDHIHLVLKS</sequence>
<feature type="repeat" description="PPR" evidence="5">
    <location>
        <begin position="581"/>
        <end position="615"/>
    </location>
</feature>
<dbReference type="NCBIfam" id="TIGR00756">
    <property type="entry name" value="PPR"/>
    <property type="match status" value="3"/>
</dbReference>
<dbReference type="PANTHER" id="PTHR47447">
    <property type="entry name" value="OS03G0856100 PROTEIN"/>
    <property type="match status" value="1"/>
</dbReference>
<feature type="compositionally biased region" description="Polar residues" evidence="6">
    <location>
        <begin position="1"/>
        <end position="14"/>
    </location>
</feature>
<reference evidence="7 8" key="1">
    <citation type="submission" date="2016-07" db="EMBL/GenBank/DDBJ databases">
        <title>Pervasive Adenine N6-methylation of Active Genes in Fungi.</title>
        <authorList>
            <consortium name="DOE Joint Genome Institute"/>
            <person name="Mondo S.J."/>
            <person name="Dannebaum R.O."/>
            <person name="Kuo R.C."/>
            <person name="Labutti K."/>
            <person name="Haridas S."/>
            <person name="Kuo A."/>
            <person name="Salamov A."/>
            <person name="Ahrendt S.R."/>
            <person name="Lipzen A."/>
            <person name="Sullivan W."/>
            <person name="Andreopoulos W.B."/>
            <person name="Clum A."/>
            <person name="Lindquist E."/>
            <person name="Daum C."/>
            <person name="Ramamoorthy G.K."/>
            <person name="Gryganskyi A."/>
            <person name="Culley D."/>
            <person name="Magnuson J.K."/>
            <person name="James T.Y."/>
            <person name="O'Malley M.A."/>
            <person name="Stajich J.E."/>
            <person name="Spatafora J.W."/>
            <person name="Visel A."/>
            <person name="Grigoriev I.V."/>
        </authorList>
    </citation>
    <scope>NUCLEOTIDE SEQUENCE [LARGE SCALE GENOMIC DNA]</scope>
    <source>
        <strain evidence="7 8">NRRL 3301</strain>
    </source>
</reference>
<dbReference type="PANTHER" id="PTHR47447:SF21">
    <property type="entry name" value="PENTACOTRIPEPTIDE-REPEAT REGION OF PRORP DOMAIN-CONTAINING PROTEIN"/>
    <property type="match status" value="1"/>
</dbReference>
<comment type="caution">
    <text evidence="7">The sequence shown here is derived from an EMBL/GenBank/DDBJ whole genome shotgun (WGS) entry which is preliminary data.</text>
</comment>
<keyword evidence="2" id="KW-0677">Repeat</keyword>
<comment type="function">
    <text evidence="3">Regulates mitochondrial small subunit maturation by controlling 15S rRNA 5'-end processing. Localizes to the 5' precursor of the 15S rRNA in a position that is subsequently occupied by mS47 in the mature yeast mtSSU. Uses structure and sequence-specific RNA recognition, binding to a single-stranded region of the precursor and specifically recognizing bases -6 to -1. The exchange of Ccm1 for mS47 is coupled to the irreversible removal of precursor rRNA that is accompanied by conformational changes of the mitoribosomal proteins uS5m and mS26. These conformational changes signal completion of 5'-end rRNA processing through protection of the mature 5'-end of the 15S rRNA and stabilization of mS47. The removal of the 5' precursor together with the dissociation of Ccm1 may be catalyzed by the 5'-3' exoribonuclease Pet127. Involved in the specific removal of group I introns in mitochondrial encoded transcripts.</text>
</comment>
<dbReference type="AlphaFoldDB" id="A0A1X2G9M2"/>
<feature type="repeat" description="PPR" evidence="5">
    <location>
        <begin position="379"/>
        <end position="413"/>
    </location>
</feature>
<evidence type="ECO:0000256" key="2">
    <source>
        <dbReference type="ARBA" id="ARBA00022737"/>
    </source>
</evidence>
<dbReference type="PROSITE" id="PS51375">
    <property type="entry name" value="PPR"/>
    <property type="match status" value="4"/>
</dbReference>
<evidence type="ECO:0000256" key="3">
    <source>
        <dbReference type="ARBA" id="ARBA00044493"/>
    </source>
</evidence>
<feature type="region of interest" description="Disordered" evidence="6">
    <location>
        <begin position="1"/>
        <end position="32"/>
    </location>
</feature>
<evidence type="ECO:0000313" key="8">
    <source>
        <dbReference type="Proteomes" id="UP000242146"/>
    </source>
</evidence>
<evidence type="ECO:0000256" key="1">
    <source>
        <dbReference type="ARBA" id="ARBA00006192"/>
    </source>
</evidence>
<name>A0A1X2G9M2_9FUNG</name>
<evidence type="ECO:0000313" key="7">
    <source>
        <dbReference type="EMBL" id="ORX48559.1"/>
    </source>
</evidence>
<dbReference type="Proteomes" id="UP000242146">
    <property type="component" value="Unassembled WGS sequence"/>
</dbReference>
<dbReference type="InterPro" id="IPR011990">
    <property type="entry name" value="TPR-like_helical_dom_sf"/>
</dbReference>
<dbReference type="Pfam" id="PF13041">
    <property type="entry name" value="PPR_2"/>
    <property type="match status" value="1"/>
</dbReference>
<accession>A0A1X2G9M2</accession>
<gene>
    <name evidence="7" type="ORF">DM01DRAFT_1348188</name>
</gene>
<comment type="similarity">
    <text evidence="1">Belongs to the CCM1 family.</text>
</comment>
<proteinExistence type="inferred from homology"/>
<dbReference type="InterPro" id="IPR002885">
    <property type="entry name" value="PPR_rpt"/>
</dbReference>
<organism evidence="7 8">
    <name type="scientific">Hesseltinella vesiculosa</name>
    <dbReference type="NCBI Taxonomy" id="101127"/>
    <lineage>
        <taxon>Eukaryota</taxon>
        <taxon>Fungi</taxon>
        <taxon>Fungi incertae sedis</taxon>
        <taxon>Mucoromycota</taxon>
        <taxon>Mucoromycotina</taxon>
        <taxon>Mucoromycetes</taxon>
        <taxon>Mucorales</taxon>
        <taxon>Cunninghamellaceae</taxon>
        <taxon>Hesseltinella</taxon>
    </lineage>
</organism>
<protein>
    <submittedName>
        <fullName evidence="7">Uncharacterized protein</fullName>
    </submittedName>
</protein>
<dbReference type="EMBL" id="MCGT01000029">
    <property type="protein sequence ID" value="ORX48559.1"/>
    <property type="molecule type" value="Genomic_DNA"/>
</dbReference>
<dbReference type="OrthoDB" id="185373at2759"/>
<evidence type="ECO:0000256" key="4">
    <source>
        <dbReference type="ARBA" id="ARBA00044511"/>
    </source>
</evidence>
<feature type="repeat" description="PPR" evidence="5">
    <location>
        <begin position="546"/>
        <end position="580"/>
    </location>
</feature>
<dbReference type="STRING" id="101127.A0A1X2G9M2"/>
<feature type="repeat" description="PPR" evidence="5">
    <location>
        <begin position="306"/>
        <end position="340"/>
    </location>
</feature>
<dbReference type="Pfam" id="PF13812">
    <property type="entry name" value="PPR_3"/>
    <property type="match status" value="3"/>
</dbReference>